<reference evidence="1" key="1">
    <citation type="submission" date="2006-03" db="EMBL/GenBank/DDBJ databases">
        <title>Complete sequence of Rhodopseudomonas palustris BisB18.</title>
        <authorList>
            <consortium name="US DOE Joint Genome Institute"/>
            <person name="Copeland A."/>
            <person name="Lucas S."/>
            <person name="Lapidus A."/>
            <person name="Barry K."/>
            <person name="Detter J.C."/>
            <person name="Glavina del Rio T."/>
            <person name="Hammon N."/>
            <person name="Israni S."/>
            <person name="Dalin E."/>
            <person name="Tice H."/>
            <person name="Pitluck S."/>
            <person name="Chain P."/>
            <person name="Malfatti S."/>
            <person name="Shin M."/>
            <person name="Vergez L."/>
            <person name="Schmutz J."/>
            <person name="Larimer F."/>
            <person name="Land M."/>
            <person name="Hauser L."/>
            <person name="Pelletier D.A."/>
            <person name="Kyrpides N."/>
            <person name="Anderson I."/>
            <person name="Oda Y."/>
            <person name="Harwood C.S."/>
            <person name="Richardson P."/>
        </authorList>
    </citation>
    <scope>NUCLEOTIDE SEQUENCE [LARGE SCALE GENOMIC DNA]</scope>
    <source>
        <strain evidence="1">BisB18</strain>
    </source>
</reference>
<dbReference type="EMBL" id="CP000301">
    <property type="protein sequence ID" value="ABD87372.1"/>
    <property type="molecule type" value="Genomic_DNA"/>
</dbReference>
<evidence type="ECO:0000313" key="1">
    <source>
        <dbReference type="EMBL" id="ABD87372.1"/>
    </source>
</evidence>
<dbReference type="InterPro" id="IPR011738">
    <property type="entry name" value="Phage_CHP"/>
</dbReference>
<dbReference type="InterPro" id="IPR021146">
    <property type="entry name" value="Phage_gp6-like_head-tail"/>
</dbReference>
<protein>
    <recommendedName>
        <fullName evidence="2">PhiE125 gp8 family phage protein</fullName>
    </recommendedName>
</protein>
<organism evidence="1">
    <name type="scientific">Rhodopseudomonas palustris (strain BisB18)</name>
    <dbReference type="NCBI Taxonomy" id="316056"/>
    <lineage>
        <taxon>Bacteria</taxon>
        <taxon>Pseudomonadati</taxon>
        <taxon>Pseudomonadota</taxon>
        <taxon>Alphaproteobacteria</taxon>
        <taxon>Hyphomicrobiales</taxon>
        <taxon>Nitrobacteraceae</taxon>
        <taxon>Rhodopseudomonas</taxon>
    </lineage>
</organism>
<dbReference type="InterPro" id="IPR006450">
    <property type="entry name" value="Phage_HK97_gp6-like"/>
</dbReference>
<dbReference type="HOGENOM" id="CLU_085951_0_1_5"/>
<dbReference type="KEGG" id="rpc:RPC_1813"/>
<dbReference type="STRING" id="316056.RPC_1813"/>
<gene>
    <name evidence="1" type="ordered locus">RPC_1813</name>
</gene>
<name>Q217R4_RHOPB</name>
<evidence type="ECO:0008006" key="2">
    <source>
        <dbReference type="Google" id="ProtNLM"/>
    </source>
</evidence>
<dbReference type="eggNOG" id="ENOG5032SBG">
    <property type="taxonomic scope" value="Bacteria"/>
</dbReference>
<dbReference type="NCBIfam" id="TIGR02215">
    <property type="entry name" value="phage_chp_gp8"/>
    <property type="match status" value="1"/>
</dbReference>
<dbReference type="RefSeq" id="WP_011472276.1">
    <property type="nucleotide sequence ID" value="NC_007925.1"/>
</dbReference>
<proteinExistence type="predicted"/>
<dbReference type="Pfam" id="PF05135">
    <property type="entry name" value="Phage_connect_1"/>
    <property type="match status" value="1"/>
</dbReference>
<dbReference type="OrthoDB" id="7597216at2"/>
<sequence length="189" mass="19915">MSAILLVGPASEPWTLAEVKSFLRVEHDADDAVITALLAAARGQVEALTRRALLLQSWRLALDRWPADGRLVLRIAPLRAVTAARVFDAAGVAHPIDPSGFVVDAAANAIAAPRCSLPQPGRAHAGIELDLQLGFGAAAGDVPEQLRHAIRTLVAHWYDNRGLAAIGQSVALLPGSVSAMIASYRVLSL</sequence>
<dbReference type="Gene3D" id="1.10.3230.30">
    <property type="entry name" value="Phage gp6-like head-tail connector protein"/>
    <property type="match status" value="1"/>
</dbReference>
<accession>Q217R4</accession>
<dbReference type="CDD" id="cd08054">
    <property type="entry name" value="gp6"/>
    <property type="match status" value="1"/>
</dbReference>
<dbReference type="AlphaFoldDB" id="Q217R4"/>
<dbReference type="NCBIfam" id="TIGR01560">
    <property type="entry name" value="put_DNA_pack"/>
    <property type="match status" value="2"/>
</dbReference>